<sequence length="108" mass="12428">MPFLKFRWQNSCMLSSKLLLFGLIGIKVGIELSGFSYIILEGTNVVQDLGCLFPPLRINLYLSTGQESFSRFSIYEAYRENLCGNINVKYSKQHITIFKAMPHLRTRT</sequence>
<dbReference type="AlphaFoldDB" id="A0A1Y3E3R6"/>
<reference evidence="1 2" key="1">
    <citation type="submission" date="2015-04" db="EMBL/GenBank/DDBJ databases">
        <title>Draft genome of the roundworm Trichinella nativa.</title>
        <authorList>
            <person name="Mitreva M."/>
        </authorList>
    </citation>
    <scope>NUCLEOTIDE SEQUENCE [LARGE SCALE GENOMIC DNA]</scope>
    <source>
        <strain evidence="1 2">ISS45</strain>
    </source>
</reference>
<dbReference type="Proteomes" id="UP000243006">
    <property type="component" value="Unassembled WGS sequence"/>
</dbReference>
<comment type="caution">
    <text evidence="1">The sequence shown here is derived from an EMBL/GenBank/DDBJ whole genome shotgun (WGS) entry which is preliminary data.</text>
</comment>
<dbReference type="EMBL" id="LVZM01023800">
    <property type="protein sequence ID" value="OUC39754.1"/>
    <property type="molecule type" value="Genomic_DNA"/>
</dbReference>
<accession>A0A1Y3E3R6</accession>
<organism evidence="1 2">
    <name type="scientific">Trichinella nativa</name>
    <dbReference type="NCBI Taxonomy" id="6335"/>
    <lineage>
        <taxon>Eukaryota</taxon>
        <taxon>Metazoa</taxon>
        <taxon>Ecdysozoa</taxon>
        <taxon>Nematoda</taxon>
        <taxon>Enoplea</taxon>
        <taxon>Dorylaimia</taxon>
        <taxon>Trichinellida</taxon>
        <taxon>Trichinellidae</taxon>
        <taxon>Trichinella</taxon>
    </lineage>
</organism>
<feature type="non-terminal residue" evidence="1">
    <location>
        <position position="108"/>
    </location>
</feature>
<protein>
    <submittedName>
        <fullName evidence="1">Uncharacterized protein</fullName>
    </submittedName>
</protein>
<gene>
    <name evidence="1" type="ORF">D917_04633</name>
</gene>
<evidence type="ECO:0000313" key="1">
    <source>
        <dbReference type="EMBL" id="OUC39754.1"/>
    </source>
</evidence>
<evidence type="ECO:0000313" key="2">
    <source>
        <dbReference type="Proteomes" id="UP000243006"/>
    </source>
</evidence>
<name>A0A1Y3E3R6_9BILA</name>
<proteinExistence type="predicted"/>